<organism evidence="1">
    <name type="scientific">viral metagenome</name>
    <dbReference type="NCBI Taxonomy" id="1070528"/>
    <lineage>
        <taxon>unclassified sequences</taxon>
        <taxon>metagenomes</taxon>
        <taxon>organismal metagenomes</taxon>
    </lineage>
</organism>
<sequence length="240" mass="23917">MAGAAVGGMAGETFGGGSTQNLYDYWSDLGWPEYPAAIGSGSPATYPTAAPVSGLPVSAFYQNPQPYPTAQIDLTSMGWEPAAGGFESLVTPRTVGTVIGAALLMAGLNPMLGLVGYAAGYLGTAAYQSGLFAPDTGIASAVGGGTDTFTGGATGGTVATGYSEGGAEANAPMFPGDPQQYEPAAEVLPPVAPVPAEATPVQPARAATVPLVPYRPTLLTGGRGVLEPMEDFVIGKPTLG</sequence>
<dbReference type="AlphaFoldDB" id="A0A6M3LAD6"/>
<proteinExistence type="predicted"/>
<evidence type="ECO:0000313" key="1">
    <source>
        <dbReference type="EMBL" id="QJA90314.1"/>
    </source>
</evidence>
<reference evidence="1" key="1">
    <citation type="submission" date="2020-03" db="EMBL/GenBank/DDBJ databases">
        <title>The deep terrestrial virosphere.</title>
        <authorList>
            <person name="Holmfeldt K."/>
            <person name="Nilsson E."/>
            <person name="Simone D."/>
            <person name="Lopez-Fernandez M."/>
            <person name="Wu X."/>
            <person name="de Brujin I."/>
            <person name="Lundin D."/>
            <person name="Andersson A."/>
            <person name="Bertilsson S."/>
            <person name="Dopson M."/>
        </authorList>
    </citation>
    <scope>NUCLEOTIDE SEQUENCE</scope>
    <source>
        <strain evidence="1">MM415B02398</strain>
    </source>
</reference>
<protein>
    <submittedName>
        <fullName evidence="1">Uncharacterized protein</fullName>
    </submittedName>
</protein>
<dbReference type="EMBL" id="MT142905">
    <property type="protein sequence ID" value="QJA90314.1"/>
    <property type="molecule type" value="Genomic_DNA"/>
</dbReference>
<accession>A0A6M3LAD6</accession>
<name>A0A6M3LAD6_9ZZZZ</name>
<gene>
    <name evidence="1" type="ORF">MM415B02398_0006</name>
</gene>